<feature type="region of interest" description="Disordered" evidence="1">
    <location>
        <begin position="327"/>
        <end position="347"/>
    </location>
</feature>
<evidence type="ECO:0000313" key="2">
    <source>
        <dbReference type="EnsemblMetazoa" id="SCAU003247-PA"/>
    </source>
</evidence>
<sequence length="373" mass="43684">MKIKDLNEYIIFDGFPLDYESKKMIILTNLLHVDKSPLPEKMCKIITTKNIALRFTAYCNLKGYKGLHKDSFMIVEPYTETDIVISRRHIIKILLCESSDLSGNLLVVAKEENSLNYIYAGNLMDIRTVVLNETFLSWINNSQQYLYMNLTRTNENHEEDKRDHVHNVLDKIRQILEYNPDYGINLYLPIVGYEYCIDKLVKRFQKHVTFSQQFRSIFEYAMSDLNFVSKSVDDAKIVLYPTPRRIAETRNNYKVHHKITVIIQRNDVNTFKLEPEKYYYEILYKPEPSPFELQYLTMMTRPKSIYGILDLNNKVVKVPKYLLELADNDHSPNKRPKNPKPNTERVLVPPIGEVAKQGIFLDDSESSEETACT</sequence>
<evidence type="ECO:0000313" key="3">
    <source>
        <dbReference type="Proteomes" id="UP000095300"/>
    </source>
</evidence>
<gene>
    <name evidence="2" type="primary">106081548</name>
</gene>
<keyword evidence="3" id="KW-1185">Reference proteome</keyword>
<dbReference type="Proteomes" id="UP000095300">
    <property type="component" value="Unassembled WGS sequence"/>
</dbReference>
<accession>A0A1I8NYP4</accession>
<proteinExistence type="predicted"/>
<protein>
    <submittedName>
        <fullName evidence="2">Uncharacterized protein</fullName>
    </submittedName>
</protein>
<dbReference type="VEuPathDB" id="VectorBase:SCAU003247"/>
<organism evidence="2 3">
    <name type="scientific">Stomoxys calcitrans</name>
    <name type="common">Stable fly</name>
    <name type="synonym">Conops calcitrans</name>
    <dbReference type="NCBI Taxonomy" id="35570"/>
    <lineage>
        <taxon>Eukaryota</taxon>
        <taxon>Metazoa</taxon>
        <taxon>Ecdysozoa</taxon>
        <taxon>Arthropoda</taxon>
        <taxon>Hexapoda</taxon>
        <taxon>Insecta</taxon>
        <taxon>Pterygota</taxon>
        <taxon>Neoptera</taxon>
        <taxon>Endopterygota</taxon>
        <taxon>Diptera</taxon>
        <taxon>Brachycera</taxon>
        <taxon>Muscomorpha</taxon>
        <taxon>Muscoidea</taxon>
        <taxon>Muscidae</taxon>
        <taxon>Stomoxys</taxon>
    </lineage>
</organism>
<dbReference type="OrthoDB" id="7901834at2759"/>
<dbReference type="EnsemblMetazoa" id="SCAU003247-RA">
    <property type="protein sequence ID" value="SCAU003247-PA"/>
    <property type="gene ID" value="SCAU003247"/>
</dbReference>
<evidence type="ECO:0000256" key="1">
    <source>
        <dbReference type="SAM" id="MobiDB-lite"/>
    </source>
</evidence>
<name>A0A1I8NYP4_STOCA</name>
<dbReference type="AlphaFoldDB" id="A0A1I8NYP4"/>
<reference evidence="2" key="1">
    <citation type="submission" date="2020-05" db="UniProtKB">
        <authorList>
            <consortium name="EnsemblMetazoa"/>
        </authorList>
    </citation>
    <scope>IDENTIFICATION</scope>
    <source>
        <strain evidence="2">USDA</strain>
    </source>
</reference>